<evidence type="ECO:0000259" key="1">
    <source>
        <dbReference type="SMART" id="SM00471"/>
    </source>
</evidence>
<dbReference type="InterPro" id="IPR003607">
    <property type="entry name" value="HD/PDEase_dom"/>
</dbReference>
<dbReference type="CDD" id="cd00077">
    <property type="entry name" value="HDc"/>
    <property type="match status" value="1"/>
</dbReference>
<name>A0ABT1CN59_9HYPH</name>
<dbReference type="Proteomes" id="UP001320715">
    <property type="component" value="Unassembled WGS sequence"/>
</dbReference>
<dbReference type="SMART" id="SM00471">
    <property type="entry name" value="HDc"/>
    <property type="match status" value="1"/>
</dbReference>
<proteinExistence type="predicted"/>
<evidence type="ECO:0000313" key="2">
    <source>
        <dbReference type="EMBL" id="MCO6407629.1"/>
    </source>
</evidence>
<keyword evidence="3" id="KW-1185">Reference proteome</keyword>
<accession>A0ABT1CN59</accession>
<sequence>MYVEAVECPVVSFGRRRFILDSDDELAEILKSPADYVLINTARGAVGSALAKGAATEQMRPPLSPEQARSEAAATVARSTKILKAELIGLVTGDPFDLASIKPVVEEITQADDQTSSFFFEVTRLKHKDETTFQHSLAVSILMGKLGDALDLDFETVELLIVAGLLHDIGKLTIATGILQKQGSLTVSERATIKSHPRRGHRILKSHSAIPEEVLEICLHHHESLDGRGYPSRLAGADINQLVRICTVCDVFDALTSIRPYKQGWSAGKALGWMFERNNQFDRKLVLRLGAIIKS</sequence>
<feature type="domain" description="HD/PDEase" evidence="1">
    <location>
        <begin position="128"/>
        <end position="264"/>
    </location>
</feature>
<dbReference type="SUPFAM" id="SSF109604">
    <property type="entry name" value="HD-domain/PDEase-like"/>
    <property type="match status" value="1"/>
</dbReference>
<dbReference type="NCBIfam" id="TIGR00277">
    <property type="entry name" value="HDIG"/>
    <property type="match status" value="1"/>
</dbReference>
<dbReference type="EMBL" id="JAAAML010000001">
    <property type="protein sequence ID" value="MCO6407629.1"/>
    <property type="molecule type" value="Genomic_DNA"/>
</dbReference>
<dbReference type="InterPro" id="IPR006675">
    <property type="entry name" value="HDIG_dom"/>
</dbReference>
<gene>
    <name evidence="2" type="ORF">GTW23_05525</name>
</gene>
<dbReference type="PANTHER" id="PTHR43155">
    <property type="entry name" value="CYCLIC DI-GMP PHOSPHODIESTERASE PA4108-RELATED"/>
    <property type="match status" value="1"/>
</dbReference>
<comment type="caution">
    <text evidence="2">The sequence shown here is derived from an EMBL/GenBank/DDBJ whole genome shotgun (WGS) entry which is preliminary data.</text>
</comment>
<protein>
    <submittedName>
        <fullName evidence="2">HD domain-containing protein</fullName>
    </submittedName>
</protein>
<dbReference type="Gene3D" id="1.10.3210.10">
    <property type="entry name" value="Hypothetical protein af1432"/>
    <property type="match status" value="1"/>
</dbReference>
<dbReference type="PANTHER" id="PTHR43155:SF2">
    <property type="entry name" value="CYCLIC DI-GMP PHOSPHODIESTERASE PA4108"/>
    <property type="match status" value="1"/>
</dbReference>
<dbReference type="Pfam" id="PF13487">
    <property type="entry name" value="HD_5"/>
    <property type="match status" value="1"/>
</dbReference>
<reference evidence="2 3" key="1">
    <citation type="submission" date="2020-01" db="EMBL/GenBank/DDBJ databases">
        <title>Genomes of bacteria type strains.</title>
        <authorList>
            <person name="Chen J."/>
            <person name="Zhu S."/>
            <person name="Yang J."/>
        </authorList>
    </citation>
    <scope>NUCLEOTIDE SEQUENCE [LARGE SCALE GENOMIC DNA]</scope>
    <source>
        <strain evidence="2 3">DSM 16655</strain>
    </source>
</reference>
<evidence type="ECO:0000313" key="3">
    <source>
        <dbReference type="Proteomes" id="UP001320715"/>
    </source>
</evidence>
<dbReference type="RefSeq" id="WP_252914942.1">
    <property type="nucleotide sequence ID" value="NZ_CP159480.1"/>
</dbReference>
<organism evidence="2 3">
    <name type="scientific">Hoeflea alexandrii</name>
    <dbReference type="NCBI Taxonomy" id="288436"/>
    <lineage>
        <taxon>Bacteria</taxon>
        <taxon>Pseudomonadati</taxon>
        <taxon>Pseudomonadota</taxon>
        <taxon>Alphaproteobacteria</taxon>
        <taxon>Hyphomicrobiales</taxon>
        <taxon>Rhizobiaceae</taxon>
        <taxon>Hoeflea</taxon>
    </lineage>
</organism>